<evidence type="ECO:0000313" key="3">
    <source>
        <dbReference type="Proteomes" id="UP000320333"/>
    </source>
</evidence>
<dbReference type="AlphaFoldDB" id="A0A507FJX2"/>
<dbReference type="EMBL" id="QEAP01000043">
    <property type="protein sequence ID" value="TPX76563.1"/>
    <property type="molecule type" value="Genomic_DNA"/>
</dbReference>
<reference evidence="2 3" key="1">
    <citation type="journal article" date="2019" name="Sci. Rep.">
        <title>Comparative genomics of chytrid fungi reveal insights into the obligate biotrophic and pathogenic lifestyle of Synchytrium endobioticum.</title>
        <authorList>
            <person name="van de Vossenberg B.T.L.H."/>
            <person name="Warris S."/>
            <person name="Nguyen H.D.T."/>
            <person name="van Gent-Pelzer M.P.E."/>
            <person name="Joly D.L."/>
            <person name="van de Geest H.C."/>
            <person name="Bonants P.J.M."/>
            <person name="Smith D.S."/>
            <person name="Levesque C.A."/>
            <person name="van der Lee T.A.J."/>
        </authorList>
    </citation>
    <scope>NUCLEOTIDE SEQUENCE [LARGE SCALE GENOMIC DNA]</scope>
    <source>
        <strain evidence="2 3">CBS 675.73</strain>
    </source>
</reference>
<protein>
    <submittedName>
        <fullName evidence="2">Uncharacterized protein</fullName>
    </submittedName>
</protein>
<accession>A0A507FJX2</accession>
<evidence type="ECO:0000313" key="2">
    <source>
        <dbReference type="EMBL" id="TPX76563.1"/>
    </source>
</evidence>
<organism evidence="2 3">
    <name type="scientific">Chytriomyces confervae</name>
    <dbReference type="NCBI Taxonomy" id="246404"/>
    <lineage>
        <taxon>Eukaryota</taxon>
        <taxon>Fungi</taxon>
        <taxon>Fungi incertae sedis</taxon>
        <taxon>Chytridiomycota</taxon>
        <taxon>Chytridiomycota incertae sedis</taxon>
        <taxon>Chytridiomycetes</taxon>
        <taxon>Chytridiales</taxon>
        <taxon>Chytriomycetaceae</taxon>
        <taxon>Chytriomyces</taxon>
    </lineage>
</organism>
<name>A0A507FJX2_9FUNG</name>
<feature type="region of interest" description="Disordered" evidence="1">
    <location>
        <begin position="172"/>
        <end position="197"/>
    </location>
</feature>
<proteinExistence type="predicted"/>
<gene>
    <name evidence="2" type="ORF">CcCBS67573_g02182</name>
</gene>
<feature type="compositionally biased region" description="Low complexity" evidence="1">
    <location>
        <begin position="176"/>
        <end position="188"/>
    </location>
</feature>
<evidence type="ECO:0000256" key="1">
    <source>
        <dbReference type="SAM" id="MobiDB-lite"/>
    </source>
</evidence>
<keyword evidence="3" id="KW-1185">Reference proteome</keyword>
<dbReference type="OrthoDB" id="2735536at2759"/>
<dbReference type="Proteomes" id="UP000320333">
    <property type="component" value="Unassembled WGS sequence"/>
</dbReference>
<sequence>MSLQSQSFAHLFRHSKLASVTYTADSLAGQVLRASEDQRATGDWGLKHSLPPSRMSVVTVSHLDHPLTHSSTPVSAVSKLAALDRFKRIFGAFVSIEKRDPVADAATKTHLAKISDQEFAALVQKAKQLQPAEKGDWEAALGVSSAKSDDVDKELGIHPPFYWSPPSIAAGSAPQEPISLSPSAAESSLPKDAAPQDPRTVPVVGRYLNAVLNGHAVGISGYVAFLHDSEVKASLRAYAVRPASESGRIIQSREFADAHERKPGCEIVVYIQNVSWDATAGRWQISVTQRNPLDQAILFDSSSMPSGGSYFPRGNMRGPWSNNSSSLMGPDGLRVKSATPSSMDILQTVRADVGPRKKLPDYLTRRAEGLVKTLEEMEESSDAAGKAAKKI</sequence>
<comment type="caution">
    <text evidence="2">The sequence shown here is derived from an EMBL/GenBank/DDBJ whole genome shotgun (WGS) entry which is preliminary data.</text>
</comment>
<dbReference type="STRING" id="246404.A0A507FJX2"/>